<dbReference type="AlphaFoldDB" id="A0A221NXW1"/>
<dbReference type="PANTHER" id="PTHR30572:SF4">
    <property type="entry name" value="ABC TRANSPORTER PERMEASE YTRF"/>
    <property type="match status" value="1"/>
</dbReference>
<dbReference type="KEGG" id="splu:LK06_011050"/>
<name>A0A221NXW1_9ACTN</name>
<keyword evidence="4 7" id="KW-1133">Transmembrane helix</keyword>
<dbReference type="GO" id="GO:0022857">
    <property type="term" value="F:transmembrane transporter activity"/>
    <property type="evidence" value="ECO:0007669"/>
    <property type="project" value="TreeGrafter"/>
</dbReference>
<evidence type="ECO:0000256" key="6">
    <source>
        <dbReference type="ARBA" id="ARBA00038076"/>
    </source>
</evidence>
<comment type="similarity">
    <text evidence="6">Belongs to the ABC-4 integral membrane protein family.</text>
</comment>
<gene>
    <name evidence="9" type="ORF">LK07_12170</name>
</gene>
<feature type="transmembrane region" description="Helical" evidence="7">
    <location>
        <begin position="255"/>
        <end position="279"/>
    </location>
</feature>
<feature type="transmembrane region" description="Helical" evidence="7">
    <location>
        <begin position="300"/>
        <end position="333"/>
    </location>
</feature>
<evidence type="ECO:0000256" key="1">
    <source>
        <dbReference type="ARBA" id="ARBA00004651"/>
    </source>
</evidence>
<feature type="transmembrane region" description="Helical" evidence="7">
    <location>
        <begin position="732"/>
        <end position="749"/>
    </location>
</feature>
<feature type="transmembrane region" description="Helical" evidence="7">
    <location>
        <begin position="684"/>
        <end position="712"/>
    </location>
</feature>
<dbReference type="EMBL" id="CP022433">
    <property type="protein sequence ID" value="ASN24666.1"/>
    <property type="molecule type" value="Genomic_DNA"/>
</dbReference>
<dbReference type="GO" id="GO:0005886">
    <property type="term" value="C:plasma membrane"/>
    <property type="evidence" value="ECO:0007669"/>
    <property type="project" value="UniProtKB-SubCell"/>
</dbReference>
<feature type="transmembrane region" description="Helical" evidence="7">
    <location>
        <begin position="638"/>
        <end position="663"/>
    </location>
</feature>
<reference evidence="9 10" key="1">
    <citation type="submission" date="2017-07" db="EMBL/GenBank/DDBJ databases">
        <title>Genome sequence of Streptomyces pluripotens MUSC 137T.</title>
        <authorList>
            <person name="Ser H.-L."/>
            <person name="Lee L.-H."/>
        </authorList>
    </citation>
    <scope>NUCLEOTIDE SEQUENCE [LARGE SCALE GENOMIC DNA]</scope>
    <source>
        <strain evidence="9 10">MUSC 137</strain>
    </source>
</reference>
<organism evidence="9 10">
    <name type="scientific">Streptomyces pluripotens</name>
    <dbReference type="NCBI Taxonomy" id="1355015"/>
    <lineage>
        <taxon>Bacteria</taxon>
        <taxon>Bacillati</taxon>
        <taxon>Actinomycetota</taxon>
        <taxon>Actinomycetes</taxon>
        <taxon>Kitasatosporales</taxon>
        <taxon>Streptomycetaceae</taxon>
        <taxon>Streptomyces</taxon>
    </lineage>
</organism>
<accession>A0A221NXW1</accession>
<dbReference type="RefSeq" id="WP_039649372.1">
    <property type="nucleotide sequence ID" value="NZ_CP021080.1"/>
</dbReference>
<dbReference type="STRING" id="1355015.LK06_011050"/>
<sequence>MLVRKAVRDVAAMGVRALLLVLVIGAGIGTAGGISLALHDVRASRDAFYRDQSLADLDVRLSRTVPRATLAARATAASATAAETRLVVDGLAVHGGDRAPAEVVGMSPQAHLDRLAVTGGHGLSDTEPRGAVVEAEYARRAGLRIGDTLDLTLGGHHLPVRVRGFARSPEYLLATANPEFLIPQPGSLAVVFVPEHGLATALDAGGQVNDLVLNLPPRSSPSTAQTLSAGLPVASVTPREEQYSLRFTNADLHSFALFVPVVGSVFAAVGFLLIGLSLRRVVQAQRRELGTMLAMGYRRPAVLATALLPAAALALPGAALAVGVTIGVARLVAHTYASAVGFPVTVATFSPALLGQAAAVAIGATLTAAVLPAWMLLRLQPAEAMRGERIVRFAPPRLLRRATGATGPAVSYASRSLARRPVLSVATVLSLALAIGLGASLNLLIDSTNRSVDEIFAGQRWTTAVGLTHPQTVAAARALARQAGATAVEPVAKGPGVLRSPNHSTDTVLVGLSAAPRLQRLHLTSGRLPAAGQIVLSEQTASSLKLRTGRPVEVTTSTGTRTMTVSGIARTLAGGQTYAPYADAAALLGLPGQANALYLKAPPASTRTLGAHPGVGRVSTLATARAGMHDLVRELTGLINVLLAISLGVGALFLVSSLALSLLDRQGEFATLRALGYGRARIMTILVTEALVQTLIAGALAVPAGILLAWPLADTIGQAWFHIGLHPVPSDFGVAIALAMALAVAAAMHSTRQVLRLNIAAAVRARLIG</sequence>
<proteinExistence type="inferred from homology"/>
<evidence type="ECO:0000256" key="4">
    <source>
        <dbReference type="ARBA" id="ARBA00022989"/>
    </source>
</evidence>
<dbReference type="OrthoDB" id="3997102at2"/>
<dbReference type="Proteomes" id="UP000031501">
    <property type="component" value="Chromosome"/>
</dbReference>
<dbReference type="InterPro" id="IPR003838">
    <property type="entry name" value="ABC3_permease_C"/>
</dbReference>
<evidence type="ECO:0000256" key="2">
    <source>
        <dbReference type="ARBA" id="ARBA00022475"/>
    </source>
</evidence>
<feature type="domain" description="ABC3 transporter permease C-terminal" evidence="8">
    <location>
        <begin position="262"/>
        <end position="381"/>
    </location>
</feature>
<evidence type="ECO:0000313" key="10">
    <source>
        <dbReference type="Proteomes" id="UP000031501"/>
    </source>
</evidence>
<dbReference type="InterPro" id="IPR050250">
    <property type="entry name" value="Macrolide_Exporter_MacB"/>
</dbReference>
<dbReference type="PANTHER" id="PTHR30572">
    <property type="entry name" value="MEMBRANE COMPONENT OF TRANSPORTER-RELATED"/>
    <property type="match status" value="1"/>
</dbReference>
<evidence type="ECO:0000313" key="9">
    <source>
        <dbReference type="EMBL" id="ASN24666.1"/>
    </source>
</evidence>
<comment type="subcellular location">
    <subcellularLocation>
        <location evidence="1">Cell membrane</location>
        <topology evidence="1">Multi-pass membrane protein</topology>
    </subcellularLocation>
</comment>
<dbReference type="Pfam" id="PF02687">
    <property type="entry name" value="FtsX"/>
    <property type="match status" value="2"/>
</dbReference>
<evidence type="ECO:0000256" key="7">
    <source>
        <dbReference type="SAM" id="Phobius"/>
    </source>
</evidence>
<evidence type="ECO:0000259" key="8">
    <source>
        <dbReference type="Pfam" id="PF02687"/>
    </source>
</evidence>
<keyword evidence="2" id="KW-1003">Cell membrane</keyword>
<keyword evidence="5 7" id="KW-0472">Membrane</keyword>
<feature type="domain" description="ABC3 transporter permease C-terminal" evidence="8">
    <location>
        <begin position="641"/>
        <end position="759"/>
    </location>
</feature>
<keyword evidence="3 7" id="KW-0812">Transmembrane</keyword>
<evidence type="ECO:0000256" key="5">
    <source>
        <dbReference type="ARBA" id="ARBA00023136"/>
    </source>
</evidence>
<evidence type="ECO:0000256" key="3">
    <source>
        <dbReference type="ARBA" id="ARBA00022692"/>
    </source>
</evidence>
<feature type="transmembrane region" description="Helical" evidence="7">
    <location>
        <begin position="422"/>
        <end position="445"/>
    </location>
</feature>
<feature type="transmembrane region" description="Helical" evidence="7">
    <location>
        <begin position="353"/>
        <end position="377"/>
    </location>
</feature>
<protein>
    <submittedName>
        <fullName evidence="9">ABC transporter permease</fullName>
    </submittedName>
</protein>
<keyword evidence="10" id="KW-1185">Reference proteome</keyword>